<keyword evidence="2" id="KW-0805">Transcription regulation</keyword>
<protein>
    <submittedName>
        <fullName evidence="6">DNA-binding transcriptional LysR family regulator</fullName>
    </submittedName>
</protein>
<dbReference type="PROSITE" id="PS50931">
    <property type="entry name" value="HTH_LYSR"/>
    <property type="match status" value="1"/>
</dbReference>
<evidence type="ECO:0000256" key="4">
    <source>
        <dbReference type="ARBA" id="ARBA00023163"/>
    </source>
</evidence>
<dbReference type="EMBL" id="JAVDUM010000002">
    <property type="protein sequence ID" value="MDR6865909.1"/>
    <property type="molecule type" value="Genomic_DNA"/>
</dbReference>
<reference evidence="6 7" key="1">
    <citation type="submission" date="2023-07" db="EMBL/GenBank/DDBJ databases">
        <title>Sorghum-associated microbial communities from plants grown in Nebraska, USA.</title>
        <authorList>
            <person name="Schachtman D."/>
        </authorList>
    </citation>
    <scope>NUCLEOTIDE SEQUENCE [LARGE SCALE GENOMIC DNA]</scope>
    <source>
        <strain evidence="6 7">2980</strain>
    </source>
</reference>
<dbReference type="SUPFAM" id="SSF46785">
    <property type="entry name" value="Winged helix' DNA-binding domain"/>
    <property type="match status" value="1"/>
</dbReference>
<comment type="similarity">
    <text evidence="1">Belongs to the LysR transcriptional regulatory family.</text>
</comment>
<dbReference type="InterPro" id="IPR058163">
    <property type="entry name" value="LysR-type_TF_proteobact-type"/>
</dbReference>
<dbReference type="SUPFAM" id="SSF53850">
    <property type="entry name" value="Periplasmic binding protein-like II"/>
    <property type="match status" value="1"/>
</dbReference>
<evidence type="ECO:0000256" key="2">
    <source>
        <dbReference type="ARBA" id="ARBA00023015"/>
    </source>
</evidence>
<keyword evidence="4" id="KW-0804">Transcription</keyword>
<dbReference type="InterPro" id="IPR036390">
    <property type="entry name" value="WH_DNA-bd_sf"/>
</dbReference>
<feature type="domain" description="HTH lysR-type" evidence="5">
    <location>
        <begin position="5"/>
        <end position="62"/>
    </location>
</feature>
<dbReference type="PANTHER" id="PTHR30537">
    <property type="entry name" value="HTH-TYPE TRANSCRIPTIONAL REGULATOR"/>
    <property type="match status" value="1"/>
</dbReference>
<evidence type="ECO:0000313" key="6">
    <source>
        <dbReference type="EMBL" id="MDR6865909.1"/>
    </source>
</evidence>
<dbReference type="Proteomes" id="UP001259347">
    <property type="component" value="Unassembled WGS sequence"/>
</dbReference>
<evidence type="ECO:0000256" key="3">
    <source>
        <dbReference type="ARBA" id="ARBA00023125"/>
    </source>
</evidence>
<keyword evidence="7" id="KW-1185">Reference proteome</keyword>
<organism evidence="6 7">
    <name type="scientific">Microbacterium resistens</name>
    <dbReference type="NCBI Taxonomy" id="156977"/>
    <lineage>
        <taxon>Bacteria</taxon>
        <taxon>Bacillati</taxon>
        <taxon>Actinomycetota</taxon>
        <taxon>Actinomycetes</taxon>
        <taxon>Micrococcales</taxon>
        <taxon>Microbacteriaceae</taxon>
        <taxon>Microbacterium</taxon>
    </lineage>
</organism>
<dbReference type="InterPro" id="IPR036388">
    <property type="entry name" value="WH-like_DNA-bd_sf"/>
</dbReference>
<evidence type="ECO:0000313" key="7">
    <source>
        <dbReference type="Proteomes" id="UP001259347"/>
    </source>
</evidence>
<proteinExistence type="inferred from homology"/>
<name>A0ABU1S8I1_9MICO</name>
<comment type="caution">
    <text evidence="6">The sequence shown here is derived from an EMBL/GenBank/DDBJ whole genome shotgun (WGS) entry which is preliminary data.</text>
</comment>
<dbReference type="Gene3D" id="3.40.190.290">
    <property type="match status" value="1"/>
</dbReference>
<dbReference type="Gene3D" id="1.10.10.10">
    <property type="entry name" value="Winged helix-like DNA-binding domain superfamily/Winged helix DNA-binding domain"/>
    <property type="match status" value="1"/>
</dbReference>
<accession>A0ABU1S8I1</accession>
<keyword evidence="3 6" id="KW-0238">DNA-binding</keyword>
<dbReference type="PANTHER" id="PTHR30537:SF3">
    <property type="entry name" value="TRANSCRIPTIONAL REGULATORY PROTEIN"/>
    <property type="match status" value="1"/>
</dbReference>
<dbReference type="InterPro" id="IPR005119">
    <property type="entry name" value="LysR_subst-bd"/>
</dbReference>
<gene>
    <name evidence="6" type="ORF">J2Y69_000494</name>
</gene>
<dbReference type="InterPro" id="IPR000847">
    <property type="entry name" value="LysR_HTH_N"/>
</dbReference>
<dbReference type="GO" id="GO:0003677">
    <property type="term" value="F:DNA binding"/>
    <property type="evidence" value="ECO:0007669"/>
    <property type="project" value="UniProtKB-KW"/>
</dbReference>
<sequence>MRTPPSPDDLLTFLAVARSGRYTGAAAVLGVNHTTVARRIESLETALGGRVLVRGTAGWMLTALGEQAMVAAEGVENALRALDPGTATLSGVVRLSSTDGFSGFIASPAIVALRGEHPNVSLEMIAATRRAAQQRIGVDLEVVVGRPHVHRAEATHLADYALGLYASASYLERHGTPASKADLSGRPLIYFIESMLQVDALDEARRAVPGMSDAVSSTNVYVHIEATRAGAGIGLLPAFLADPHDDLRRILRAEVDVRLPYWLVTHPEALRQPVVLAYIAALRARIEEARPALLGLGAVVPR</sequence>
<dbReference type="Pfam" id="PF03466">
    <property type="entry name" value="LysR_substrate"/>
    <property type="match status" value="1"/>
</dbReference>
<evidence type="ECO:0000259" key="5">
    <source>
        <dbReference type="PROSITE" id="PS50931"/>
    </source>
</evidence>
<dbReference type="Pfam" id="PF00126">
    <property type="entry name" value="HTH_1"/>
    <property type="match status" value="1"/>
</dbReference>
<evidence type="ECO:0000256" key="1">
    <source>
        <dbReference type="ARBA" id="ARBA00009437"/>
    </source>
</evidence>